<dbReference type="SUPFAM" id="SSF55785">
    <property type="entry name" value="PYP-like sensor domain (PAS domain)"/>
    <property type="match status" value="1"/>
</dbReference>
<dbReference type="GO" id="GO:0000155">
    <property type="term" value="F:phosphorelay sensor kinase activity"/>
    <property type="evidence" value="ECO:0007669"/>
    <property type="project" value="InterPro"/>
</dbReference>
<evidence type="ECO:0000256" key="3">
    <source>
        <dbReference type="ARBA" id="ARBA00022553"/>
    </source>
</evidence>
<dbReference type="InterPro" id="IPR013656">
    <property type="entry name" value="PAS_4"/>
</dbReference>
<evidence type="ECO:0000256" key="7">
    <source>
        <dbReference type="ARBA" id="ARBA00022840"/>
    </source>
</evidence>
<dbReference type="InterPro" id="IPR005467">
    <property type="entry name" value="His_kinase_dom"/>
</dbReference>
<keyword evidence="4" id="KW-0808">Transferase</keyword>
<dbReference type="Gene3D" id="1.10.287.130">
    <property type="match status" value="1"/>
</dbReference>
<dbReference type="Gene3D" id="3.30.450.20">
    <property type="entry name" value="PAS domain"/>
    <property type="match status" value="1"/>
</dbReference>
<dbReference type="InterPro" id="IPR036890">
    <property type="entry name" value="HATPase_C_sf"/>
</dbReference>
<protein>
    <recommendedName>
        <fullName evidence="2">histidine kinase</fullName>
        <ecNumber evidence="2">2.7.13.3</ecNumber>
    </recommendedName>
</protein>
<dbReference type="InterPro" id="IPR004358">
    <property type="entry name" value="Sig_transdc_His_kin-like_C"/>
</dbReference>
<organism evidence="11 12">
    <name type="scientific">Oceanicella actignis</name>
    <dbReference type="NCBI Taxonomy" id="1189325"/>
    <lineage>
        <taxon>Bacteria</taxon>
        <taxon>Pseudomonadati</taxon>
        <taxon>Pseudomonadota</taxon>
        <taxon>Alphaproteobacteria</taxon>
        <taxon>Rhodobacterales</taxon>
        <taxon>Paracoccaceae</taxon>
        <taxon>Oceanicella</taxon>
    </lineage>
</organism>
<dbReference type="SUPFAM" id="SSF47384">
    <property type="entry name" value="Homodimeric domain of signal transducing histidine kinase"/>
    <property type="match status" value="1"/>
</dbReference>
<proteinExistence type="predicted"/>
<evidence type="ECO:0000256" key="2">
    <source>
        <dbReference type="ARBA" id="ARBA00012438"/>
    </source>
</evidence>
<dbReference type="PROSITE" id="PS50109">
    <property type="entry name" value="HIS_KIN"/>
    <property type="match status" value="1"/>
</dbReference>
<dbReference type="InterPro" id="IPR035965">
    <property type="entry name" value="PAS-like_dom_sf"/>
</dbReference>
<dbReference type="InterPro" id="IPR003594">
    <property type="entry name" value="HATPase_dom"/>
</dbReference>
<name>A0A1M7RVE5_9RHOB</name>
<evidence type="ECO:0000256" key="5">
    <source>
        <dbReference type="ARBA" id="ARBA00022741"/>
    </source>
</evidence>
<dbReference type="EMBL" id="FRDL01000001">
    <property type="protein sequence ID" value="SHN50144.1"/>
    <property type="molecule type" value="Genomic_DNA"/>
</dbReference>
<dbReference type="InterPro" id="IPR003661">
    <property type="entry name" value="HisK_dim/P_dom"/>
</dbReference>
<keyword evidence="6 11" id="KW-0418">Kinase</keyword>
<dbReference type="Gene3D" id="3.30.565.10">
    <property type="entry name" value="Histidine kinase-like ATPase, C-terminal domain"/>
    <property type="match status" value="1"/>
</dbReference>
<dbReference type="SMART" id="SM00091">
    <property type="entry name" value="PAS"/>
    <property type="match status" value="1"/>
</dbReference>
<keyword evidence="7" id="KW-0067">ATP-binding</keyword>
<evidence type="ECO:0000256" key="6">
    <source>
        <dbReference type="ARBA" id="ARBA00022777"/>
    </source>
</evidence>
<dbReference type="RefSeq" id="WP_072745773.1">
    <property type="nucleotide sequence ID" value="NZ_FOHL01000002.1"/>
</dbReference>
<dbReference type="GO" id="GO:0005524">
    <property type="term" value="F:ATP binding"/>
    <property type="evidence" value="ECO:0007669"/>
    <property type="project" value="UniProtKB-KW"/>
</dbReference>
<dbReference type="PANTHER" id="PTHR43065">
    <property type="entry name" value="SENSOR HISTIDINE KINASE"/>
    <property type="match status" value="1"/>
</dbReference>
<dbReference type="EC" id="2.7.13.3" evidence="2"/>
<dbReference type="Pfam" id="PF08448">
    <property type="entry name" value="PAS_4"/>
    <property type="match status" value="1"/>
</dbReference>
<dbReference type="CDD" id="cd00130">
    <property type="entry name" value="PAS"/>
    <property type="match status" value="1"/>
</dbReference>
<dbReference type="PANTHER" id="PTHR43065:SF10">
    <property type="entry name" value="PEROXIDE STRESS-ACTIVATED HISTIDINE KINASE MAK3"/>
    <property type="match status" value="1"/>
</dbReference>
<dbReference type="Pfam" id="PF00512">
    <property type="entry name" value="HisKA"/>
    <property type="match status" value="1"/>
</dbReference>
<dbReference type="PRINTS" id="PR00344">
    <property type="entry name" value="BCTRLSENSOR"/>
</dbReference>
<evidence type="ECO:0000313" key="11">
    <source>
        <dbReference type="EMBL" id="SHN50144.1"/>
    </source>
</evidence>
<dbReference type="SMART" id="SM00388">
    <property type="entry name" value="HisKA"/>
    <property type="match status" value="1"/>
</dbReference>
<keyword evidence="12" id="KW-1185">Reference proteome</keyword>
<dbReference type="CDD" id="cd00082">
    <property type="entry name" value="HisKA"/>
    <property type="match status" value="1"/>
</dbReference>
<comment type="catalytic activity">
    <reaction evidence="1">
        <text>ATP + protein L-histidine = ADP + protein N-phospho-L-histidine.</text>
        <dbReference type="EC" id="2.7.13.3"/>
    </reaction>
</comment>
<evidence type="ECO:0000256" key="1">
    <source>
        <dbReference type="ARBA" id="ARBA00000085"/>
    </source>
</evidence>
<gene>
    <name evidence="11" type="ORF">SAMN05216200_101181</name>
</gene>
<dbReference type="AlphaFoldDB" id="A0A1M7RVE5"/>
<dbReference type="SMART" id="SM00387">
    <property type="entry name" value="HATPase_c"/>
    <property type="match status" value="1"/>
</dbReference>
<keyword evidence="5" id="KW-0547">Nucleotide-binding</keyword>
<evidence type="ECO:0000259" key="9">
    <source>
        <dbReference type="PROSITE" id="PS50109"/>
    </source>
</evidence>
<dbReference type="OrthoDB" id="9789238at2"/>
<dbReference type="Proteomes" id="UP000184066">
    <property type="component" value="Unassembled WGS sequence"/>
</dbReference>
<feature type="domain" description="Histidine kinase" evidence="9">
    <location>
        <begin position="140"/>
        <end position="357"/>
    </location>
</feature>
<accession>A0A1M7RVE5</accession>
<evidence type="ECO:0000259" key="10">
    <source>
        <dbReference type="PROSITE" id="PS50112"/>
    </source>
</evidence>
<evidence type="ECO:0000256" key="4">
    <source>
        <dbReference type="ARBA" id="ARBA00022679"/>
    </source>
</evidence>
<dbReference type="InterPro" id="IPR036097">
    <property type="entry name" value="HisK_dim/P_sf"/>
</dbReference>
<dbReference type="STRING" id="1189325.SAMN04488119_102337"/>
<dbReference type="InterPro" id="IPR000014">
    <property type="entry name" value="PAS"/>
</dbReference>
<dbReference type="Pfam" id="PF02518">
    <property type="entry name" value="HATPase_c"/>
    <property type="match status" value="1"/>
</dbReference>
<dbReference type="SUPFAM" id="SSF55874">
    <property type="entry name" value="ATPase domain of HSP90 chaperone/DNA topoisomerase II/histidine kinase"/>
    <property type="match status" value="1"/>
</dbReference>
<keyword evidence="8" id="KW-0902">Two-component regulatory system</keyword>
<evidence type="ECO:0000256" key="8">
    <source>
        <dbReference type="ARBA" id="ARBA00023012"/>
    </source>
</evidence>
<evidence type="ECO:0000313" key="12">
    <source>
        <dbReference type="Proteomes" id="UP000184066"/>
    </source>
</evidence>
<sequence>MNAPSRRPDHAALWNALPAPALALDAQDRVLEVNGAAEAFLGLSARSLRGRALADLFGPASRVLDLLAQLRRGAATVAEYDMELLMPERPPCRADIHAAPVAEGAGDALLLIQPQSLARKMDRSMSHRSAARTISGMAAMLAHEIKNPLAGISGAAQLLEMNLGDEERELTRLIRDEAERIVKLIGRVDRFGDSRPVERRPVNIHDVLDRARLSAQAGFASHLRLSAEYDPSLPPAAADPDQLMQVFLNLLKNAAEAAPRVGGAVAVRTSYRPGLRLSLPSGRRESLPLEVAVIDNGPGVPESIRADIFEPFVTTKSAGAGLGLALVAKIVADLGGAVECESEPGRTVFRVLLPIWRDSGRDEAPQEDDA</sequence>
<dbReference type="PROSITE" id="PS50112">
    <property type="entry name" value="PAS"/>
    <property type="match status" value="1"/>
</dbReference>
<feature type="domain" description="PAS" evidence="10">
    <location>
        <begin position="6"/>
        <end position="62"/>
    </location>
</feature>
<reference evidence="11 12" key="1">
    <citation type="submission" date="2016-12" db="EMBL/GenBank/DDBJ databases">
        <authorList>
            <person name="Song W.-J."/>
            <person name="Kurnit D.M."/>
        </authorList>
    </citation>
    <scope>NUCLEOTIDE SEQUENCE [LARGE SCALE GENOMIC DNA]</scope>
    <source>
        <strain evidence="11 12">CGMCC 1.10808</strain>
    </source>
</reference>
<keyword evidence="3" id="KW-0597">Phosphoprotein</keyword>